<evidence type="ECO:0000313" key="2">
    <source>
        <dbReference type="Proteomes" id="UP000260680"/>
    </source>
</evidence>
<dbReference type="OrthoDB" id="2083058at2"/>
<dbReference type="EMBL" id="QOHO01000087">
    <property type="protein sequence ID" value="RFZ76399.1"/>
    <property type="molecule type" value="Genomic_DNA"/>
</dbReference>
<organism evidence="1 2">
    <name type="scientific">Lacrimispora amygdalina</name>
    <dbReference type="NCBI Taxonomy" id="253257"/>
    <lineage>
        <taxon>Bacteria</taxon>
        <taxon>Bacillati</taxon>
        <taxon>Bacillota</taxon>
        <taxon>Clostridia</taxon>
        <taxon>Lachnospirales</taxon>
        <taxon>Lachnospiraceae</taxon>
        <taxon>Lacrimispora</taxon>
    </lineage>
</organism>
<protein>
    <submittedName>
        <fullName evidence="1">Uncharacterized protein</fullName>
    </submittedName>
</protein>
<reference evidence="1 2" key="1">
    <citation type="submission" date="2018-07" db="EMBL/GenBank/DDBJ databases">
        <title>New species, Clostridium PI-S10-A1B.</title>
        <authorList>
            <person name="Krishna G."/>
            <person name="Summeta K."/>
            <person name="Shikha S."/>
            <person name="Prabhu P.B."/>
            <person name="Suresh K."/>
        </authorList>
    </citation>
    <scope>NUCLEOTIDE SEQUENCE [LARGE SCALE GENOMIC DNA]</scope>
    <source>
        <strain evidence="1 2">PI-S10-A1B</strain>
    </source>
</reference>
<proteinExistence type="predicted"/>
<evidence type="ECO:0000313" key="1">
    <source>
        <dbReference type="EMBL" id="RFZ76399.1"/>
    </source>
</evidence>
<name>A0A3E2N5X3_9FIRM</name>
<sequence length="149" mass="17483">MWERGKSMQIKERIKKWLFADEMNRIQKLENDYSDLDSSFKRAVDLLDKAYGSYTKAEILAENTSKIADDCRKMMNEICDVGVDVGSRDNYHSWAVVCIHGKMDFMKFVPLNYSDVREVGRFLKQFEYSKRVVDSPFAHGMIDDLITRF</sequence>
<accession>A0A3E2N5X3</accession>
<dbReference type="Proteomes" id="UP000260680">
    <property type="component" value="Unassembled WGS sequence"/>
</dbReference>
<gene>
    <name evidence="1" type="ORF">DS742_23690</name>
</gene>
<comment type="caution">
    <text evidence="1">The sequence shown here is derived from an EMBL/GenBank/DDBJ whole genome shotgun (WGS) entry which is preliminary data.</text>
</comment>
<dbReference type="AlphaFoldDB" id="A0A3E2N5X3"/>